<sequence>MFLILPSPQPCFCSHCSMPIGISRPAPPRYHSPQPVVMANPQMWR</sequence>
<reference evidence="3" key="1">
    <citation type="journal article" date="2013" name="Proc. Natl. Acad. Sci. U.S.A.">
        <title>Genome structure and metabolic features in the red seaweed Chondrus crispus shed light on evolution of the Archaeplastida.</title>
        <authorList>
            <person name="Collen J."/>
            <person name="Porcel B."/>
            <person name="Carre W."/>
            <person name="Ball S.G."/>
            <person name="Chaparro C."/>
            <person name="Tonon T."/>
            <person name="Barbeyron T."/>
            <person name="Michel G."/>
            <person name="Noel B."/>
            <person name="Valentin K."/>
            <person name="Elias M."/>
            <person name="Artiguenave F."/>
            <person name="Arun A."/>
            <person name="Aury J.M."/>
            <person name="Barbosa-Neto J.F."/>
            <person name="Bothwell J.H."/>
            <person name="Bouget F.Y."/>
            <person name="Brillet L."/>
            <person name="Cabello-Hurtado F."/>
            <person name="Capella-Gutierrez S."/>
            <person name="Charrier B."/>
            <person name="Cladiere L."/>
            <person name="Cock J.M."/>
            <person name="Coelho S.M."/>
            <person name="Colleoni C."/>
            <person name="Czjzek M."/>
            <person name="Da Silva C."/>
            <person name="Delage L."/>
            <person name="Denoeud F."/>
            <person name="Deschamps P."/>
            <person name="Dittami S.M."/>
            <person name="Gabaldon T."/>
            <person name="Gachon C.M."/>
            <person name="Groisillier A."/>
            <person name="Herve C."/>
            <person name="Jabbari K."/>
            <person name="Katinka M."/>
            <person name="Kloareg B."/>
            <person name="Kowalczyk N."/>
            <person name="Labadie K."/>
            <person name="Leblanc C."/>
            <person name="Lopez P.J."/>
            <person name="McLachlan D.H."/>
            <person name="Meslet-Cladiere L."/>
            <person name="Moustafa A."/>
            <person name="Nehr Z."/>
            <person name="Nyvall Collen P."/>
            <person name="Panaud O."/>
            <person name="Partensky F."/>
            <person name="Poulain J."/>
            <person name="Rensing S.A."/>
            <person name="Rousvoal S."/>
            <person name="Samson G."/>
            <person name="Symeonidi A."/>
            <person name="Weissenbach J."/>
            <person name="Zambounis A."/>
            <person name="Wincker P."/>
            <person name="Boyen C."/>
        </authorList>
    </citation>
    <scope>NUCLEOTIDE SEQUENCE [LARGE SCALE GENOMIC DNA]</scope>
    <source>
        <strain evidence="3">cv. Stackhouse</strain>
    </source>
</reference>
<dbReference type="Gramene" id="CDF33179">
    <property type="protein sequence ID" value="CDF33179"/>
    <property type="gene ID" value="CHC_T00002077001"/>
</dbReference>
<dbReference type="AlphaFoldDB" id="R7Q576"/>
<reference evidence="1" key="3">
    <citation type="submission" date="2013-05" db="EMBL/GenBank/DDBJ databases">
        <authorList>
            <person name="Genoscope - CEA"/>
        </authorList>
    </citation>
    <scope>NUCLEOTIDE SEQUENCE</scope>
    <source>
        <strain evidence="1">Stackhouse</strain>
    </source>
</reference>
<accession>R7Q576</accession>
<evidence type="ECO:0000313" key="1">
    <source>
        <dbReference type="EMBL" id="CDF33179.1"/>
    </source>
</evidence>
<reference evidence="1" key="2">
    <citation type="journal article" date="2013" name="Proc. Natl. Acad. Sci. U.S.A.">
        <title>Genome structure and metabolic features in the red seaweed Chondrus crispus shed light on evolution of the Archaeplastida.</title>
        <authorList>
            <person name="Collen J."/>
            <person name="Porcel B."/>
            <person name="Carre W."/>
            <person name="Ball S.G."/>
            <person name="Chaparro C."/>
            <person name="Tonon T."/>
            <person name="Barbeyron T."/>
            <person name="Michel G."/>
            <person name="Noel B."/>
            <person name="Valentin K."/>
            <person name="Elias M."/>
            <person name="Artiguenave F."/>
            <person name="Arun A."/>
            <person name="Aury J.M."/>
            <person name="Barbosa-Neto J.F."/>
            <person name="Bothwell J.H."/>
            <person name="Bouget F.Y."/>
            <person name="Brillet L."/>
            <person name="Cabello-Hurtado F."/>
            <person name="Capella-Gutierrez S."/>
            <person name="Charrier B."/>
            <person name="Cladiere L."/>
            <person name="Cock J.M."/>
            <person name="Coelho S.M."/>
            <person name="Colleoni C."/>
            <person name="Czjzek M."/>
            <person name="Da Silva C."/>
            <person name="Delage L."/>
            <person name="Denoeud F."/>
            <person name="Deschamps P."/>
            <person name="Dittami S.M."/>
            <person name="Gabalden T."/>
            <person name="Gachon C.M."/>
            <person name="Groisillier A."/>
            <person name="Herve C."/>
            <person name="Jabbari K."/>
            <person name="Katinka M."/>
            <person name="Kloareg B."/>
            <person name="Kowalczyk N."/>
            <person name="Labadie K."/>
            <person name="Leblanc C."/>
            <person name="Lopez P.J."/>
            <person name="McLachlan D.H."/>
            <person name="Meslet-Cladiere L."/>
            <person name="Moustafa A."/>
            <person name="Nehr Z."/>
            <person name="Nyvall Collen P."/>
            <person name="Panaud O."/>
            <person name="Partensky F."/>
            <person name="Poulain J."/>
            <person name="Rensing S.A."/>
            <person name="Rousvoal S."/>
            <person name="Samson G."/>
            <person name="Symeonidi A."/>
            <person name="Weissenbach J."/>
            <person name="Zambounis A."/>
            <person name="Wincker P."/>
            <person name="Boyen C."/>
        </authorList>
    </citation>
    <scope>NUCLEOTIDE SEQUENCE [LARGE SCALE GENOMIC DNA]</scope>
    <source>
        <strain evidence="1">Stackhouse</strain>
    </source>
</reference>
<dbReference type="Proteomes" id="UP000012073">
    <property type="component" value="Unassembled WGS sequence"/>
</dbReference>
<dbReference type="EMBL" id="HG001636">
    <property type="protein sequence ID" value="CDF33179.1"/>
    <property type="molecule type" value="Genomic_DNA"/>
</dbReference>
<dbReference type="RefSeq" id="XP_005711431.1">
    <property type="nucleotide sequence ID" value="XM_005711374.1"/>
</dbReference>
<name>R7Q576_CHOCR</name>
<dbReference type="RefSeq" id="XP_005712982.1">
    <property type="nucleotide sequence ID" value="XM_005712925.1"/>
</dbReference>
<proteinExistence type="predicted"/>
<dbReference type="GeneID" id="17320700"/>
<dbReference type="GeneID" id="17319146"/>
<dbReference type="EMBL" id="HG002310">
    <property type="protein sequence ID" value="CDF41137.1"/>
    <property type="molecule type" value="Genomic_DNA"/>
</dbReference>
<dbReference type="KEGG" id="ccp:CHC_T00007691001"/>
<dbReference type="Gramene" id="CDF41137">
    <property type="protein sequence ID" value="CDF41137"/>
    <property type="gene ID" value="CHC_T00007691001"/>
</dbReference>
<gene>
    <name evidence="1" type="ORF">CHC_T00002077001</name>
    <name evidence="2" type="ORF">CHC_T00007691001</name>
</gene>
<keyword evidence="3" id="KW-1185">Reference proteome</keyword>
<protein>
    <submittedName>
        <fullName evidence="1">Uncharacterized protein</fullName>
    </submittedName>
</protein>
<evidence type="ECO:0000313" key="3">
    <source>
        <dbReference type="Proteomes" id="UP000012073"/>
    </source>
</evidence>
<dbReference type="KEGG" id="ccp:CHC_T00002077001"/>
<evidence type="ECO:0000313" key="2">
    <source>
        <dbReference type="EMBL" id="CDF41137.1"/>
    </source>
</evidence>
<organism evidence="1 3">
    <name type="scientific">Chondrus crispus</name>
    <name type="common">Carrageen Irish moss</name>
    <name type="synonym">Polymorpha crispa</name>
    <dbReference type="NCBI Taxonomy" id="2769"/>
    <lineage>
        <taxon>Eukaryota</taxon>
        <taxon>Rhodophyta</taxon>
        <taxon>Florideophyceae</taxon>
        <taxon>Rhodymeniophycidae</taxon>
        <taxon>Gigartinales</taxon>
        <taxon>Gigartinaceae</taxon>
        <taxon>Chondrus</taxon>
    </lineage>
</organism>